<dbReference type="Proteomes" id="UP000002051">
    <property type="component" value="Chromosome 3"/>
</dbReference>
<reference evidence="2 4" key="1">
    <citation type="journal article" date="2011" name="Nature">
        <title>The Medicago genome provides insight into the evolution of rhizobial symbioses.</title>
        <authorList>
            <person name="Young N.D."/>
            <person name="Debelle F."/>
            <person name="Oldroyd G.E."/>
            <person name="Geurts R."/>
            <person name="Cannon S.B."/>
            <person name="Udvardi M.K."/>
            <person name="Benedito V.A."/>
            <person name="Mayer K.F."/>
            <person name="Gouzy J."/>
            <person name="Schoof H."/>
            <person name="Van de Peer Y."/>
            <person name="Proost S."/>
            <person name="Cook D.R."/>
            <person name="Meyers B.C."/>
            <person name="Spannagl M."/>
            <person name="Cheung F."/>
            <person name="De Mita S."/>
            <person name="Krishnakumar V."/>
            <person name="Gundlach H."/>
            <person name="Zhou S."/>
            <person name="Mudge J."/>
            <person name="Bharti A.K."/>
            <person name="Murray J.D."/>
            <person name="Naoumkina M.A."/>
            <person name="Rosen B."/>
            <person name="Silverstein K.A."/>
            <person name="Tang H."/>
            <person name="Rombauts S."/>
            <person name="Zhao P.X."/>
            <person name="Zhou P."/>
            <person name="Barbe V."/>
            <person name="Bardou P."/>
            <person name="Bechner M."/>
            <person name="Bellec A."/>
            <person name="Berger A."/>
            <person name="Berges H."/>
            <person name="Bidwell S."/>
            <person name="Bisseling T."/>
            <person name="Choisne N."/>
            <person name="Couloux A."/>
            <person name="Denny R."/>
            <person name="Deshpande S."/>
            <person name="Dai X."/>
            <person name="Doyle J.J."/>
            <person name="Dudez A.M."/>
            <person name="Farmer A.D."/>
            <person name="Fouteau S."/>
            <person name="Franken C."/>
            <person name="Gibelin C."/>
            <person name="Gish J."/>
            <person name="Goldstein S."/>
            <person name="Gonzalez A.J."/>
            <person name="Green P.J."/>
            <person name="Hallab A."/>
            <person name="Hartog M."/>
            <person name="Hua A."/>
            <person name="Humphray S.J."/>
            <person name="Jeong D.H."/>
            <person name="Jing Y."/>
            <person name="Jocker A."/>
            <person name="Kenton S.M."/>
            <person name="Kim D.J."/>
            <person name="Klee K."/>
            <person name="Lai H."/>
            <person name="Lang C."/>
            <person name="Lin S."/>
            <person name="Macmil S.L."/>
            <person name="Magdelenat G."/>
            <person name="Matthews L."/>
            <person name="McCorrison J."/>
            <person name="Monaghan E.L."/>
            <person name="Mun J.H."/>
            <person name="Najar F.Z."/>
            <person name="Nicholson C."/>
            <person name="Noirot C."/>
            <person name="O'Bleness M."/>
            <person name="Paule C.R."/>
            <person name="Poulain J."/>
            <person name="Prion F."/>
            <person name="Qin B."/>
            <person name="Qu C."/>
            <person name="Retzel E.F."/>
            <person name="Riddle C."/>
            <person name="Sallet E."/>
            <person name="Samain S."/>
            <person name="Samson N."/>
            <person name="Sanders I."/>
            <person name="Saurat O."/>
            <person name="Scarpelli C."/>
            <person name="Schiex T."/>
            <person name="Segurens B."/>
            <person name="Severin A.J."/>
            <person name="Sherrier D.J."/>
            <person name="Shi R."/>
            <person name="Sims S."/>
            <person name="Singer S.R."/>
            <person name="Sinharoy S."/>
            <person name="Sterck L."/>
            <person name="Viollet A."/>
            <person name="Wang B.B."/>
            <person name="Wang K."/>
            <person name="Wang M."/>
            <person name="Wang X."/>
            <person name="Warfsmann J."/>
            <person name="Weissenbach J."/>
            <person name="White D.D."/>
            <person name="White J.D."/>
            <person name="Wiley G.B."/>
            <person name="Wincker P."/>
            <person name="Xing Y."/>
            <person name="Yang L."/>
            <person name="Yao Z."/>
            <person name="Ying F."/>
            <person name="Zhai J."/>
            <person name="Zhou L."/>
            <person name="Zuber A."/>
            <person name="Denarie J."/>
            <person name="Dixon R.A."/>
            <person name="May G.D."/>
            <person name="Schwartz D.C."/>
            <person name="Rogers J."/>
            <person name="Quetier F."/>
            <person name="Town C.D."/>
            <person name="Roe B.A."/>
        </authorList>
    </citation>
    <scope>NUCLEOTIDE SEQUENCE [LARGE SCALE GENOMIC DNA]</scope>
    <source>
        <strain evidence="2">A17</strain>
        <strain evidence="3 4">cv. Jemalong A17</strain>
    </source>
</reference>
<evidence type="ECO:0000313" key="2">
    <source>
        <dbReference type="EMBL" id="KEH35439.1"/>
    </source>
</evidence>
<dbReference type="HOGENOM" id="CLU_2053116_0_0_1"/>
<evidence type="ECO:0000313" key="4">
    <source>
        <dbReference type="Proteomes" id="UP000002051"/>
    </source>
</evidence>
<dbReference type="EnsemblPlants" id="KEH35439">
    <property type="protein sequence ID" value="KEH35439"/>
    <property type="gene ID" value="MTR_3g090775"/>
</dbReference>
<evidence type="ECO:0000313" key="3">
    <source>
        <dbReference type="EnsemblPlants" id="KEH35439"/>
    </source>
</evidence>
<reference evidence="3" key="3">
    <citation type="submission" date="2015-04" db="UniProtKB">
        <authorList>
            <consortium name="EnsemblPlants"/>
        </authorList>
    </citation>
    <scope>IDENTIFICATION</scope>
    <source>
        <strain evidence="3">cv. Jemalong A17</strain>
    </source>
</reference>
<evidence type="ECO:0000256" key="1">
    <source>
        <dbReference type="SAM" id="MobiDB-lite"/>
    </source>
</evidence>
<organism evidence="2 4">
    <name type="scientific">Medicago truncatula</name>
    <name type="common">Barrel medic</name>
    <name type="synonym">Medicago tribuloides</name>
    <dbReference type="NCBI Taxonomy" id="3880"/>
    <lineage>
        <taxon>Eukaryota</taxon>
        <taxon>Viridiplantae</taxon>
        <taxon>Streptophyta</taxon>
        <taxon>Embryophyta</taxon>
        <taxon>Tracheophyta</taxon>
        <taxon>Spermatophyta</taxon>
        <taxon>Magnoliopsida</taxon>
        <taxon>eudicotyledons</taxon>
        <taxon>Gunneridae</taxon>
        <taxon>Pentapetalae</taxon>
        <taxon>rosids</taxon>
        <taxon>fabids</taxon>
        <taxon>Fabales</taxon>
        <taxon>Fabaceae</taxon>
        <taxon>Papilionoideae</taxon>
        <taxon>50 kb inversion clade</taxon>
        <taxon>NPAAA clade</taxon>
        <taxon>Hologalegina</taxon>
        <taxon>IRL clade</taxon>
        <taxon>Trifolieae</taxon>
        <taxon>Medicago</taxon>
    </lineage>
</organism>
<protein>
    <submittedName>
        <fullName evidence="2 3">Uncharacterized protein</fullName>
    </submittedName>
</protein>
<reference evidence="2 4" key="2">
    <citation type="journal article" date="2014" name="BMC Genomics">
        <title>An improved genome release (version Mt4.0) for the model legume Medicago truncatula.</title>
        <authorList>
            <person name="Tang H."/>
            <person name="Krishnakumar V."/>
            <person name="Bidwell S."/>
            <person name="Rosen B."/>
            <person name="Chan A."/>
            <person name="Zhou S."/>
            <person name="Gentzbittel L."/>
            <person name="Childs K.L."/>
            <person name="Yandell M."/>
            <person name="Gundlach H."/>
            <person name="Mayer K.F."/>
            <person name="Schwartz D.C."/>
            <person name="Town C.D."/>
        </authorList>
    </citation>
    <scope>GENOME REANNOTATION</scope>
    <source>
        <strain evidence="2">A17</strain>
        <strain evidence="3 4">cv. Jemalong A17</strain>
    </source>
</reference>
<feature type="region of interest" description="Disordered" evidence="1">
    <location>
        <begin position="99"/>
        <end position="120"/>
    </location>
</feature>
<dbReference type="AlphaFoldDB" id="A0A072V0B3"/>
<gene>
    <name evidence="2" type="ordered locus">MTR_3g090775</name>
</gene>
<proteinExistence type="predicted"/>
<dbReference type="EMBL" id="CM001219">
    <property type="protein sequence ID" value="KEH35439.1"/>
    <property type="molecule type" value="Genomic_DNA"/>
</dbReference>
<sequence>MVTCGFTFCTVTTHWSLMWDFWVPVTFEGYDRYLRKILTSTTEVEPSILLAIDDFFVMRANGLALTGTGLFRVGLKSPIKIRAQYLKPKPIINRVKRAGPYDPARFDSSNQNTQKTSTVF</sequence>
<feature type="compositionally biased region" description="Polar residues" evidence="1">
    <location>
        <begin position="107"/>
        <end position="120"/>
    </location>
</feature>
<keyword evidence="4" id="KW-1185">Reference proteome</keyword>
<accession>A0A072V0B3</accession>
<name>A0A072V0B3_MEDTR</name>